<organism evidence="2 3">
    <name type="scientific">Rhizophagus irregularis</name>
    <dbReference type="NCBI Taxonomy" id="588596"/>
    <lineage>
        <taxon>Eukaryota</taxon>
        <taxon>Fungi</taxon>
        <taxon>Fungi incertae sedis</taxon>
        <taxon>Mucoromycota</taxon>
        <taxon>Glomeromycotina</taxon>
        <taxon>Glomeromycetes</taxon>
        <taxon>Glomerales</taxon>
        <taxon>Glomeraceae</taxon>
        <taxon>Rhizophagus</taxon>
    </lineage>
</organism>
<feature type="region of interest" description="Disordered" evidence="1">
    <location>
        <begin position="394"/>
        <end position="429"/>
    </location>
</feature>
<dbReference type="Proteomes" id="UP000233469">
    <property type="component" value="Unassembled WGS sequence"/>
</dbReference>
<dbReference type="VEuPathDB" id="FungiDB:RhiirFUN_017260"/>
<feature type="compositionally biased region" description="Basic and acidic residues" evidence="1">
    <location>
        <begin position="401"/>
        <end position="422"/>
    </location>
</feature>
<dbReference type="AlphaFoldDB" id="A0A2N1MJ42"/>
<name>A0A2N1MJ42_9GLOM</name>
<protein>
    <submittedName>
        <fullName evidence="2">Uncharacterized protein</fullName>
    </submittedName>
</protein>
<dbReference type="VEuPathDB" id="FungiDB:FUN_022865"/>
<feature type="region of interest" description="Disordered" evidence="1">
    <location>
        <begin position="44"/>
        <end position="63"/>
    </location>
</feature>
<reference evidence="2 3" key="1">
    <citation type="submission" date="2016-04" db="EMBL/GenBank/DDBJ databases">
        <title>Genome analyses suggest a sexual origin of heterokaryosis in a supposedly ancient asexual fungus.</title>
        <authorList>
            <person name="Ropars J."/>
            <person name="Sedzielewska K."/>
            <person name="Noel J."/>
            <person name="Charron P."/>
            <person name="Farinelli L."/>
            <person name="Marton T."/>
            <person name="Kruger M."/>
            <person name="Pelin A."/>
            <person name="Brachmann A."/>
            <person name="Corradi N."/>
        </authorList>
    </citation>
    <scope>NUCLEOTIDE SEQUENCE [LARGE SCALE GENOMIC DNA]</scope>
    <source>
        <strain evidence="2 3">C2</strain>
    </source>
</reference>
<evidence type="ECO:0000256" key="1">
    <source>
        <dbReference type="SAM" id="MobiDB-lite"/>
    </source>
</evidence>
<comment type="caution">
    <text evidence="2">The sequence shown here is derived from an EMBL/GenBank/DDBJ whole genome shotgun (WGS) entry which is preliminary data.</text>
</comment>
<evidence type="ECO:0000313" key="3">
    <source>
        <dbReference type="Proteomes" id="UP000233469"/>
    </source>
</evidence>
<evidence type="ECO:0000313" key="2">
    <source>
        <dbReference type="EMBL" id="PKK61639.1"/>
    </source>
</evidence>
<gene>
    <name evidence="2" type="ORF">RhiirC2_791512</name>
</gene>
<dbReference type="VEuPathDB" id="FungiDB:RhiirA1_478704"/>
<proteinExistence type="predicted"/>
<dbReference type="EMBL" id="LLXL01002154">
    <property type="protein sequence ID" value="PKK61639.1"/>
    <property type="molecule type" value="Genomic_DNA"/>
</dbReference>
<reference evidence="2 3" key="2">
    <citation type="submission" date="2017-10" db="EMBL/GenBank/DDBJ databases">
        <title>Extensive intraspecific genome diversity in a model arbuscular mycorrhizal fungus.</title>
        <authorList>
            <person name="Chen E.C.H."/>
            <person name="Morin E."/>
            <person name="Baudet D."/>
            <person name="Noel J."/>
            <person name="Ndikumana S."/>
            <person name="Charron P."/>
            <person name="St-Onge C."/>
            <person name="Giorgi J."/>
            <person name="Grigoriev I.V."/>
            <person name="Roux C."/>
            <person name="Martin F.M."/>
            <person name="Corradi N."/>
        </authorList>
    </citation>
    <scope>NUCLEOTIDE SEQUENCE [LARGE SCALE GENOMIC DNA]</scope>
    <source>
        <strain evidence="2 3">C2</strain>
    </source>
</reference>
<accession>A0A2N1MJ42</accession>
<sequence>MQYAQIGKDISVYKIELRRVARQKSDADMQKILQDALIKQQAESKQVAEPIRQPKGPPLSLRTKKDFDDYTLAELFRDIGIMSQEDFDSNFPVKLFQRVRPQKPSFSSRIERVEERINETHDTVNQLSDLFQKQSYIQKCEIFNETGHSKSQCPRQVAKSNLTCTYFTPLRPIIPQYTYSDKEQDLNGEDPESKFCGINDMAINTLGWEIDKPSDFTVKGNSKHTSESLGWLTDVPISVKDKNGKTVTATGIFIYIDNGKDKPMLCLGMTWIRKVQERVKELERLLKMVLVACDGLADNTNLYSSSVIKRFDRSQHSATNLAQRFTNFSISGTNIDESTLLFSLFSAICNNVDGGAELSNLAFPFQWLFFDVIDFSEEASESVVDTSDAVSRFWNDSSSPKCKEASHDSSVKGGETSRRKGDSEEEEPEAESTVPLILKYCHPCIAVLGVYLLAELNF</sequence>